<evidence type="ECO:0000259" key="1">
    <source>
        <dbReference type="Pfam" id="PF04230"/>
    </source>
</evidence>
<sequence length="437" mass="47686">MGGRTSRHLRRAYLRGRGVESLHNSGRPGVASGAEIVKVRVFNVKYSPNLGDGLLCECLEAALIEHGCDSEETYSVDLAARTTYSGGNSSRGVLMRVLEAMPAELRRLALHIPIQAQLRRRWLPHYARTLDGVDAVVVGGGNLFTDVDLNFPTKLSAIVSMTAERRLPLAIYGVGVTSRWSDQGKRMLRHALASARTCYVSVRDEASKRHFDEHFGDVVGVRSQIVRDPGLMISRYVQPKVLSPESAIVGICISSAIAVRYHSDITISDRNLLSWYVRLCQQLQAAGLKLLVFTNGSPEDVAFAERVRNEGLARGLSLTIEQPRTPRELAVAASTASILIAFRMHALIAAFSFGRQIIGLRWDPKLDSFMQSVGMPELVFDATRTSPEALIQATAQPKIPLSADKVAGDAFAQVGNLVHALSRDAGRAGTTKLSSWS</sequence>
<accession>A0A2A6M6X3</accession>
<dbReference type="Proteomes" id="UP000220353">
    <property type="component" value="Unassembled WGS sequence"/>
</dbReference>
<comment type="caution">
    <text evidence="2">The sequence shown here is derived from an EMBL/GenBank/DDBJ whole genome shotgun (WGS) entry which is preliminary data.</text>
</comment>
<dbReference type="Pfam" id="PF04230">
    <property type="entry name" value="PS_pyruv_trans"/>
    <property type="match status" value="1"/>
</dbReference>
<keyword evidence="2" id="KW-0808">Transferase</keyword>
<feature type="domain" description="Polysaccharide pyruvyl transferase" evidence="1">
    <location>
        <begin position="49"/>
        <end position="364"/>
    </location>
</feature>
<evidence type="ECO:0000313" key="2">
    <source>
        <dbReference type="EMBL" id="PDT50571.1"/>
    </source>
</evidence>
<proteinExistence type="predicted"/>
<name>A0A2A6M6X3_RHIFR</name>
<evidence type="ECO:0000313" key="3">
    <source>
        <dbReference type="Proteomes" id="UP000220353"/>
    </source>
</evidence>
<gene>
    <name evidence="2" type="ORF">CO661_02070</name>
</gene>
<dbReference type="InterPro" id="IPR007345">
    <property type="entry name" value="Polysacch_pyruvyl_Trfase"/>
</dbReference>
<dbReference type="GO" id="GO:0016740">
    <property type="term" value="F:transferase activity"/>
    <property type="evidence" value="ECO:0007669"/>
    <property type="project" value="UniProtKB-KW"/>
</dbReference>
<dbReference type="EMBL" id="NWTC01000001">
    <property type="protein sequence ID" value="PDT50571.1"/>
    <property type="molecule type" value="Genomic_DNA"/>
</dbReference>
<dbReference type="PANTHER" id="PTHR36836">
    <property type="entry name" value="COLANIC ACID BIOSYNTHESIS PROTEIN WCAK"/>
    <property type="match status" value="1"/>
</dbReference>
<dbReference type="AlphaFoldDB" id="A0A2A6M6X3"/>
<dbReference type="PANTHER" id="PTHR36836:SF1">
    <property type="entry name" value="COLANIC ACID BIOSYNTHESIS PROTEIN WCAK"/>
    <property type="match status" value="1"/>
</dbReference>
<protein>
    <submittedName>
        <fullName evidence="2">Polysaccharide pyruvyl transferase</fullName>
    </submittedName>
</protein>
<reference evidence="2 3" key="1">
    <citation type="submission" date="2017-09" db="EMBL/GenBank/DDBJ databases">
        <title>Comparative genomics of rhizobia isolated from Phaseolus vulgaris in China.</title>
        <authorList>
            <person name="Tong W."/>
        </authorList>
    </citation>
    <scope>NUCLEOTIDE SEQUENCE [LARGE SCALE GENOMIC DNA]</scope>
    <source>
        <strain evidence="2 3">PCH1</strain>
    </source>
</reference>
<organism evidence="2 3">
    <name type="scientific">Rhizobium fredii</name>
    <name type="common">Sinorhizobium fredii</name>
    <dbReference type="NCBI Taxonomy" id="380"/>
    <lineage>
        <taxon>Bacteria</taxon>
        <taxon>Pseudomonadati</taxon>
        <taxon>Pseudomonadota</taxon>
        <taxon>Alphaproteobacteria</taxon>
        <taxon>Hyphomicrobiales</taxon>
        <taxon>Rhizobiaceae</taxon>
        <taxon>Sinorhizobium/Ensifer group</taxon>
        <taxon>Sinorhizobium</taxon>
    </lineage>
</organism>